<gene>
    <name evidence="3" type="ORF">L228DRAFT_241746</name>
</gene>
<keyword evidence="2" id="KW-0472">Membrane</keyword>
<keyword evidence="2" id="KW-1133">Transmembrane helix</keyword>
<accession>A0A164ZUB3</accession>
<dbReference type="AlphaFoldDB" id="A0A164ZUB3"/>
<protein>
    <submittedName>
        <fullName evidence="3">DUF1531-domain-containing protein</fullName>
    </submittedName>
</protein>
<keyword evidence="4" id="KW-1185">Reference proteome</keyword>
<dbReference type="PANTHER" id="PTHR28199">
    <property type="entry name" value="PROCESSING OF GAS1 AND ALP PROTEIN 2"/>
    <property type="match status" value="1"/>
</dbReference>
<dbReference type="RefSeq" id="XP_018185085.1">
    <property type="nucleotide sequence ID" value="XM_018331352.1"/>
</dbReference>
<dbReference type="GO" id="GO:0015031">
    <property type="term" value="P:protein transport"/>
    <property type="evidence" value="ECO:0007669"/>
    <property type="project" value="TreeGrafter"/>
</dbReference>
<name>A0A164ZUB3_XYLHT</name>
<feature type="compositionally biased region" description="Polar residues" evidence="1">
    <location>
        <begin position="67"/>
        <end position="78"/>
    </location>
</feature>
<reference evidence="3 4" key="1">
    <citation type="journal article" date="2016" name="Fungal Biol.">
        <title>The genome of Xylona heveae provides a window into fungal endophytism.</title>
        <authorList>
            <person name="Gazis R."/>
            <person name="Kuo A."/>
            <person name="Riley R."/>
            <person name="LaButti K."/>
            <person name="Lipzen A."/>
            <person name="Lin J."/>
            <person name="Amirebrahimi M."/>
            <person name="Hesse C.N."/>
            <person name="Spatafora J.W."/>
            <person name="Henrissat B."/>
            <person name="Hainaut M."/>
            <person name="Grigoriev I.V."/>
            <person name="Hibbett D.S."/>
        </authorList>
    </citation>
    <scope>NUCLEOTIDE SEQUENCE [LARGE SCALE GENOMIC DNA]</scope>
    <source>
        <strain evidence="3 4">TC161</strain>
    </source>
</reference>
<dbReference type="EMBL" id="KV407466">
    <property type="protein sequence ID" value="KZF19530.1"/>
    <property type="molecule type" value="Genomic_DNA"/>
</dbReference>
<evidence type="ECO:0000256" key="2">
    <source>
        <dbReference type="SAM" id="Phobius"/>
    </source>
</evidence>
<dbReference type="FunCoup" id="A0A164ZUB3">
    <property type="interactions" value="43"/>
</dbReference>
<dbReference type="GeneID" id="28896489"/>
<evidence type="ECO:0000313" key="3">
    <source>
        <dbReference type="EMBL" id="KZF19530.1"/>
    </source>
</evidence>
<dbReference type="STRING" id="1328760.A0A164ZUB3"/>
<proteinExistence type="predicted"/>
<evidence type="ECO:0000313" key="4">
    <source>
        <dbReference type="Proteomes" id="UP000076632"/>
    </source>
</evidence>
<sequence>MAQINAWASNLHHNVSRSLANLTVYDYIRLVIIIGGYCLLRPYLIQLGARFQAKDHERKLDSEESHSSPAAVSPNSLRGQIGIPEDSEEEDVGVVGPSWGQTARRRQRQLIRRILDEEERRRAEEDPTESDKEIEQFLIPE</sequence>
<dbReference type="OMA" id="FFGQLYT"/>
<dbReference type="InParanoid" id="A0A164ZUB3"/>
<dbReference type="Proteomes" id="UP000076632">
    <property type="component" value="Unassembled WGS sequence"/>
</dbReference>
<organism evidence="3 4">
    <name type="scientific">Xylona heveae (strain CBS 132557 / TC161)</name>
    <dbReference type="NCBI Taxonomy" id="1328760"/>
    <lineage>
        <taxon>Eukaryota</taxon>
        <taxon>Fungi</taxon>
        <taxon>Dikarya</taxon>
        <taxon>Ascomycota</taxon>
        <taxon>Pezizomycotina</taxon>
        <taxon>Xylonomycetes</taxon>
        <taxon>Xylonales</taxon>
        <taxon>Xylonaceae</taxon>
        <taxon>Xylona</taxon>
    </lineage>
</organism>
<feature type="compositionally biased region" description="Basic and acidic residues" evidence="1">
    <location>
        <begin position="113"/>
        <end position="135"/>
    </location>
</feature>
<dbReference type="Pfam" id="PF07543">
    <property type="entry name" value="PGA2"/>
    <property type="match status" value="1"/>
</dbReference>
<evidence type="ECO:0000256" key="1">
    <source>
        <dbReference type="SAM" id="MobiDB-lite"/>
    </source>
</evidence>
<feature type="region of interest" description="Disordered" evidence="1">
    <location>
        <begin position="55"/>
        <end position="141"/>
    </location>
</feature>
<dbReference type="InterPro" id="IPR011431">
    <property type="entry name" value="Trafficking_Pga2"/>
</dbReference>
<feature type="compositionally biased region" description="Basic and acidic residues" evidence="1">
    <location>
        <begin position="55"/>
        <end position="66"/>
    </location>
</feature>
<keyword evidence="2" id="KW-0812">Transmembrane</keyword>
<feature type="transmembrane region" description="Helical" evidence="2">
    <location>
        <begin position="27"/>
        <end position="44"/>
    </location>
</feature>
<dbReference type="OrthoDB" id="4227028at2759"/>
<dbReference type="PANTHER" id="PTHR28199:SF1">
    <property type="entry name" value="PROCESSING OF GAS1 AND ALP PROTEIN 2"/>
    <property type="match status" value="1"/>
</dbReference>